<dbReference type="InterPro" id="IPR058031">
    <property type="entry name" value="AAA_lid_NorR"/>
</dbReference>
<dbReference type="PANTHER" id="PTHR32071">
    <property type="entry name" value="TRANSCRIPTIONAL REGULATORY PROTEIN"/>
    <property type="match status" value="1"/>
</dbReference>
<dbReference type="FunFam" id="3.40.50.300:FF:000006">
    <property type="entry name" value="DNA-binding transcriptional regulator NtrC"/>
    <property type="match status" value="1"/>
</dbReference>
<dbReference type="InterPro" id="IPR027417">
    <property type="entry name" value="P-loop_NTPase"/>
</dbReference>
<keyword evidence="3" id="KW-0805">Transcription regulation</keyword>
<dbReference type="Proteomes" id="UP000428328">
    <property type="component" value="Chromosome"/>
</dbReference>
<keyword evidence="1" id="KW-0547">Nucleotide-binding</keyword>
<dbReference type="GO" id="GO:0006355">
    <property type="term" value="P:regulation of DNA-templated transcription"/>
    <property type="evidence" value="ECO:0007669"/>
    <property type="project" value="InterPro"/>
</dbReference>
<proteinExistence type="predicted"/>
<evidence type="ECO:0000259" key="6">
    <source>
        <dbReference type="PROSITE" id="PS50045"/>
    </source>
</evidence>
<dbReference type="PRINTS" id="PR01590">
    <property type="entry name" value="HTHFIS"/>
</dbReference>
<dbReference type="Gene3D" id="3.30.450.20">
    <property type="entry name" value="PAS domain"/>
    <property type="match status" value="1"/>
</dbReference>
<dbReference type="KEGG" id="psel:GM415_17390"/>
<dbReference type="PROSITE" id="PS50045">
    <property type="entry name" value="SIGMA54_INTERACT_4"/>
    <property type="match status" value="1"/>
</dbReference>
<keyword evidence="5" id="KW-0804">Transcription</keyword>
<dbReference type="Pfam" id="PF25601">
    <property type="entry name" value="AAA_lid_14"/>
    <property type="match status" value="1"/>
</dbReference>
<dbReference type="InterPro" id="IPR035965">
    <property type="entry name" value="PAS-like_dom_sf"/>
</dbReference>
<dbReference type="PANTHER" id="PTHR32071:SF99">
    <property type="entry name" value="TRANSCRIPTIONAL REGULATORY PROTEIN"/>
    <property type="match status" value="1"/>
</dbReference>
<dbReference type="Gene3D" id="1.10.10.60">
    <property type="entry name" value="Homeodomain-like"/>
    <property type="match status" value="1"/>
</dbReference>
<keyword evidence="8" id="KW-1185">Reference proteome</keyword>
<dbReference type="SUPFAM" id="SSF55785">
    <property type="entry name" value="PYP-like sensor domain (PAS domain)"/>
    <property type="match status" value="1"/>
</dbReference>
<dbReference type="SUPFAM" id="SSF52540">
    <property type="entry name" value="P-loop containing nucleoside triphosphate hydrolases"/>
    <property type="match status" value="1"/>
</dbReference>
<dbReference type="InterPro" id="IPR025662">
    <property type="entry name" value="Sigma_54_int_dom_ATP-bd_1"/>
</dbReference>
<evidence type="ECO:0000256" key="4">
    <source>
        <dbReference type="ARBA" id="ARBA00023125"/>
    </source>
</evidence>
<dbReference type="GO" id="GO:0043565">
    <property type="term" value="F:sequence-specific DNA binding"/>
    <property type="evidence" value="ECO:0007669"/>
    <property type="project" value="InterPro"/>
</dbReference>
<dbReference type="EMBL" id="CP046400">
    <property type="protein sequence ID" value="QGY41820.1"/>
    <property type="molecule type" value="Genomic_DNA"/>
</dbReference>
<dbReference type="InterPro" id="IPR002078">
    <property type="entry name" value="Sigma_54_int"/>
</dbReference>
<evidence type="ECO:0000256" key="1">
    <source>
        <dbReference type="ARBA" id="ARBA00022741"/>
    </source>
</evidence>
<organism evidence="7 8">
    <name type="scientific">Pseudodesulfovibrio cashew</name>
    <dbReference type="NCBI Taxonomy" id="2678688"/>
    <lineage>
        <taxon>Bacteria</taxon>
        <taxon>Pseudomonadati</taxon>
        <taxon>Thermodesulfobacteriota</taxon>
        <taxon>Desulfovibrionia</taxon>
        <taxon>Desulfovibrionales</taxon>
        <taxon>Desulfovibrionaceae</taxon>
    </lineage>
</organism>
<evidence type="ECO:0000313" key="7">
    <source>
        <dbReference type="EMBL" id="QGY41820.1"/>
    </source>
</evidence>
<dbReference type="Gene3D" id="1.10.8.60">
    <property type="match status" value="1"/>
</dbReference>
<dbReference type="InterPro" id="IPR009057">
    <property type="entry name" value="Homeodomain-like_sf"/>
</dbReference>
<evidence type="ECO:0000313" key="8">
    <source>
        <dbReference type="Proteomes" id="UP000428328"/>
    </source>
</evidence>
<dbReference type="AlphaFoldDB" id="A0A6I6JLE7"/>
<dbReference type="InterPro" id="IPR003593">
    <property type="entry name" value="AAA+_ATPase"/>
</dbReference>
<dbReference type="InterPro" id="IPR029016">
    <property type="entry name" value="GAF-like_dom_sf"/>
</dbReference>
<feature type="domain" description="Sigma-54 factor interaction" evidence="6">
    <location>
        <begin position="378"/>
        <end position="608"/>
    </location>
</feature>
<dbReference type="GO" id="GO:0005524">
    <property type="term" value="F:ATP binding"/>
    <property type="evidence" value="ECO:0007669"/>
    <property type="project" value="UniProtKB-KW"/>
</dbReference>
<evidence type="ECO:0000256" key="5">
    <source>
        <dbReference type="ARBA" id="ARBA00023163"/>
    </source>
</evidence>
<keyword evidence="4" id="KW-0238">DNA-binding</keyword>
<dbReference type="InterPro" id="IPR003018">
    <property type="entry name" value="GAF"/>
</dbReference>
<dbReference type="SMART" id="SM00382">
    <property type="entry name" value="AAA"/>
    <property type="match status" value="1"/>
</dbReference>
<dbReference type="Gene3D" id="3.40.50.300">
    <property type="entry name" value="P-loop containing nucleotide triphosphate hydrolases"/>
    <property type="match status" value="1"/>
</dbReference>
<gene>
    <name evidence="7" type="ORF">GM415_17390</name>
</gene>
<protein>
    <submittedName>
        <fullName evidence="7">GAF domain-containing protein</fullName>
    </submittedName>
</protein>
<keyword evidence="2" id="KW-0067">ATP-binding</keyword>
<dbReference type="Gene3D" id="3.30.450.40">
    <property type="match status" value="1"/>
</dbReference>
<dbReference type="SUPFAM" id="SSF46689">
    <property type="entry name" value="Homeodomain-like"/>
    <property type="match status" value="1"/>
</dbReference>
<dbReference type="RefSeq" id="WP_158950436.1">
    <property type="nucleotide sequence ID" value="NZ_CP046400.1"/>
</dbReference>
<dbReference type="PROSITE" id="PS00688">
    <property type="entry name" value="SIGMA54_INTERACT_3"/>
    <property type="match status" value="1"/>
</dbReference>
<evidence type="ECO:0000256" key="3">
    <source>
        <dbReference type="ARBA" id="ARBA00023015"/>
    </source>
</evidence>
<accession>A0A6I6JLE7</accession>
<dbReference type="Pfam" id="PF01590">
    <property type="entry name" value="GAF"/>
    <property type="match status" value="1"/>
</dbReference>
<name>A0A6I6JLE7_9BACT</name>
<dbReference type="SUPFAM" id="SSF55781">
    <property type="entry name" value="GAF domain-like"/>
    <property type="match status" value="1"/>
</dbReference>
<sequence>MHTLFRDGNSFGISRDSSALEGAVDIPLSQLRSKREALVDYPRWKRFIEGKKVAMDDVEDAIIDSWQRCQSMAVDPAPRSCWDFTPMEQLRPFTSTLEKICGDIEATAYSAIKGKGLLITIANAEARVARTCGDLEVLRQADKLNFGPGANWAEESVGTNAIGTAITTGRPMQVFGEEHFCRSHHSWSCTAAPILDPRGNVWGCFDISGPVKSDHSQNLELVLQAARALEQKLARVYCSELEGQMASLFSSMFNSVTSGVLFLNQAGRVTSANSVAEVLLGERGRPLRGRRAEELFDFETFLAKAKHASMCEPVTIRCRVKPGLYVRAMPTFSANGTWLDTIVTVSETQHTRQFAVPAQRTETKNARSNATPKGFERVLHASPAMRQAICQAGNAARTPSTVLLSGESGTGKELFARGIHQAGPRAGKPFIAVNCGAFTEELVQSELFGYREGAFTGAAKKGRVGKFQKADKGVLFLDEISEMPLAQQVNLLRALEERAIVPVGGTTPQPVDVKIIAATNKNLQELVSKGLFREDLYYRLNVVGISIPALRDRGDDIALLAEYHLGRLCSEFGIQCSGITPEAEALLMVHDWPGNVRELVNCLEFAANNLGGGWLREDHLPPYLREKAKGKALPGRGKQSNEFQLKKREEEAIREALEFHQGNISKTAKALGIGRNTLYSKMDRFGIQA</sequence>
<dbReference type="Pfam" id="PF02954">
    <property type="entry name" value="HTH_8"/>
    <property type="match status" value="1"/>
</dbReference>
<evidence type="ECO:0000256" key="2">
    <source>
        <dbReference type="ARBA" id="ARBA00022840"/>
    </source>
</evidence>
<dbReference type="InterPro" id="IPR025944">
    <property type="entry name" value="Sigma_54_int_dom_CS"/>
</dbReference>
<dbReference type="Pfam" id="PF00158">
    <property type="entry name" value="Sigma54_activat"/>
    <property type="match status" value="1"/>
</dbReference>
<reference evidence="7 8" key="1">
    <citation type="submission" date="2019-11" db="EMBL/GenBank/DDBJ databases">
        <authorList>
            <person name="Zheng R.K."/>
            <person name="Sun C.M."/>
        </authorList>
    </citation>
    <scope>NUCLEOTIDE SEQUENCE [LARGE SCALE GENOMIC DNA]</scope>
    <source>
        <strain evidence="7 8">SRB007</strain>
    </source>
</reference>
<dbReference type="InterPro" id="IPR002197">
    <property type="entry name" value="HTH_Fis"/>
</dbReference>
<dbReference type="CDD" id="cd00009">
    <property type="entry name" value="AAA"/>
    <property type="match status" value="1"/>
</dbReference>
<dbReference type="PROSITE" id="PS00675">
    <property type="entry name" value="SIGMA54_INTERACT_1"/>
    <property type="match status" value="1"/>
</dbReference>